<dbReference type="InterPro" id="IPR011008">
    <property type="entry name" value="Dimeric_a/b-barrel"/>
</dbReference>
<feature type="domain" description="DUF3291" evidence="1">
    <location>
        <begin position="8"/>
        <end position="155"/>
    </location>
</feature>
<dbReference type="SUPFAM" id="SSF54909">
    <property type="entry name" value="Dimeric alpha+beta barrel"/>
    <property type="match status" value="1"/>
</dbReference>
<accession>A0ABS4E2A2</accession>
<keyword evidence="3" id="KW-1185">Reference proteome</keyword>
<dbReference type="InterPro" id="IPR021708">
    <property type="entry name" value="DUF3291"/>
</dbReference>
<dbReference type="Pfam" id="PF11695">
    <property type="entry name" value="DUF3291"/>
    <property type="match status" value="1"/>
</dbReference>
<protein>
    <recommendedName>
        <fullName evidence="1">DUF3291 domain-containing protein</fullName>
    </recommendedName>
</protein>
<dbReference type="EMBL" id="JAGGJU010000010">
    <property type="protein sequence ID" value="MBP1852062.1"/>
    <property type="molecule type" value="Genomic_DNA"/>
</dbReference>
<reference evidence="2 3" key="1">
    <citation type="submission" date="2021-03" db="EMBL/GenBank/DDBJ databases">
        <title>Genomic Encyclopedia of Type Strains, Phase IV (KMG-IV): sequencing the most valuable type-strain genomes for metagenomic binning, comparative biology and taxonomic classification.</title>
        <authorList>
            <person name="Goeker M."/>
        </authorList>
    </citation>
    <scope>NUCLEOTIDE SEQUENCE [LARGE SCALE GENOMIC DNA]</scope>
    <source>
        <strain evidence="2 3">DSM 21600</strain>
    </source>
</reference>
<evidence type="ECO:0000259" key="1">
    <source>
        <dbReference type="Pfam" id="PF11695"/>
    </source>
</evidence>
<evidence type="ECO:0000313" key="3">
    <source>
        <dbReference type="Proteomes" id="UP000759443"/>
    </source>
</evidence>
<proteinExistence type="predicted"/>
<organism evidence="2 3">
    <name type="scientific">Rhizobium halophytocola</name>
    <dbReference type="NCBI Taxonomy" id="735519"/>
    <lineage>
        <taxon>Bacteria</taxon>
        <taxon>Pseudomonadati</taxon>
        <taxon>Pseudomonadota</taxon>
        <taxon>Alphaproteobacteria</taxon>
        <taxon>Hyphomicrobiales</taxon>
        <taxon>Rhizobiaceae</taxon>
        <taxon>Rhizobium/Agrobacterium group</taxon>
        <taxon>Rhizobium</taxon>
    </lineage>
</organism>
<dbReference type="Proteomes" id="UP000759443">
    <property type="component" value="Unassembled WGS sequence"/>
</dbReference>
<name>A0ABS4E2A2_9HYPH</name>
<evidence type="ECO:0000313" key="2">
    <source>
        <dbReference type="EMBL" id="MBP1852062.1"/>
    </source>
</evidence>
<gene>
    <name evidence="2" type="ORF">J2Z17_003517</name>
</gene>
<sequence length="194" mass="21396">MSGESHHLAIYNFGIHVAPYEAGEVEGFRLREPLNFEAARRACGYVGRSGYDGVAGPESWGDQTFPRFLKGSGYDSGPSSLSLWEDIESLLAFTYSGVHAEALKNARAWNVRQSWPPLVLFWMPRGHRPGWSDGVSRLELLADEGASPAAFDFKRAFAPDASAYRIDRDRVKRLAAENASRNGALLDRLPGLPV</sequence>
<dbReference type="RefSeq" id="WP_209946912.1">
    <property type="nucleotide sequence ID" value="NZ_JAGGJU010000010.1"/>
</dbReference>
<comment type="caution">
    <text evidence="2">The sequence shown here is derived from an EMBL/GenBank/DDBJ whole genome shotgun (WGS) entry which is preliminary data.</text>
</comment>